<dbReference type="InterPro" id="IPR001932">
    <property type="entry name" value="PPM-type_phosphatase-like_dom"/>
</dbReference>
<evidence type="ECO:0000256" key="2">
    <source>
        <dbReference type="SAM" id="Coils"/>
    </source>
</evidence>
<name>A0A5C6EA35_9BACT</name>
<proteinExistence type="predicted"/>
<sequence length="525" mass="56963">MTKNNPSYLRIHHGPATTRTGQSDQAVKQRGGNPAKTRLAEHANRSEPIERFWQVFGDSTGWRIDRSKRKIDATISLLPSVNSDCLTYPNDRTASIAKPDAKRLAEAAMRMSEELIRLRETLRNQEMELAARAAILPTVAGRGALADRMEGILLDAIAATRCDVAVIYLLDDNTERLTARASCGITLERLEQLARPLQGSRGDLEAMVQGVVTVDDFLAGDIDTWNRPESFVGGICAAILNDSVPIGTLWLFSEEGVTFTAAESAVARLAAKAIATEISTAAASEFASPKAAQLATNSIQDLAEWQHLSLPVGNRIADGWKVDGMLESPNSVATGWHSWDILPDGTIMLAMAEAIESDLRGSIGSVVARSALTAHSNYRHNPKQMLSRIADTLWQTNSGDQLMSMIYFHFDPESGDGSYASAGNLTAMISSRYGYRPLVDGSSEPLGTSIDAHPMCGRFSVLPSETLLCVNRGMLLDGATQSLLGDSLRTSMTMGDTNPLAAIRRNIADRPLKHERAAMTLLRQK</sequence>
<feature type="compositionally biased region" description="Polar residues" evidence="3">
    <location>
        <begin position="17"/>
        <end position="26"/>
    </location>
</feature>
<comment type="caution">
    <text evidence="5">The sequence shown here is derived from an EMBL/GenBank/DDBJ whole genome shotgun (WGS) entry which is preliminary data.</text>
</comment>
<evidence type="ECO:0000256" key="1">
    <source>
        <dbReference type="ARBA" id="ARBA00022801"/>
    </source>
</evidence>
<dbReference type="PANTHER" id="PTHR43156">
    <property type="entry name" value="STAGE II SPORULATION PROTEIN E-RELATED"/>
    <property type="match status" value="1"/>
</dbReference>
<protein>
    <submittedName>
        <fullName evidence="5">Stage II sporulation protein E (SpoIIE)</fullName>
    </submittedName>
</protein>
<dbReference type="GO" id="GO:0016791">
    <property type="term" value="F:phosphatase activity"/>
    <property type="evidence" value="ECO:0007669"/>
    <property type="project" value="TreeGrafter"/>
</dbReference>
<dbReference type="OrthoDB" id="250169at2"/>
<dbReference type="AlphaFoldDB" id="A0A5C6EA35"/>
<dbReference type="InterPro" id="IPR036457">
    <property type="entry name" value="PPM-type-like_dom_sf"/>
</dbReference>
<feature type="coiled-coil region" evidence="2">
    <location>
        <begin position="101"/>
        <end position="128"/>
    </location>
</feature>
<dbReference type="InterPro" id="IPR029016">
    <property type="entry name" value="GAF-like_dom_sf"/>
</dbReference>
<keyword evidence="1" id="KW-0378">Hydrolase</keyword>
<dbReference type="Proteomes" id="UP000315471">
    <property type="component" value="Unassembled WGS sequence"/>
</dbReference>
<dbReference type="Pfam" id="PF07228">
    <property type="entry name" value="SpoIIE"/>
    <property type="match status" value="1"/>
</dbReference>
<keyword evidence="6" id="KW-1185">Reference proteome</keyword>
<accession>A0A5C6EA35</accession>
<feature type="region of interest" description="Disordered" evidence="3">
    <location>
        <begin position="1"/>
        <end position="36"/>
    </location>
</feature>
<evidence type="ECO:0000259" key="4">
    <source>
        <dbReference type="Pfam" id="PF07228"/>
    </source>
</evidence>
<feature type="domain" description="PPM-type phosphatase" evidence="4">
    <location>
        <begin position="343"/>
        <end position="471"/>
    </location>
</feature>
<dbReference type="EMBL" id="SJPY01000001">
    <property type="protein sequence ID" value="TWU45718.1"/>
    <property type="molecule type" value="Genomic_DNA"/>
</dbReference>
<evidence type="ECO:0000313" key="6">
    <source>
        <dbReference type="Proteomes" id="UP000315471"/>
    </source>
</evidence>
<dbReference type="PANTHER" id="PTHR43156:SF2">
    <property type="entry name" value="STAGE II SPORULATION PROTEIN E"/>
    <property type="match status" value="1"/>
</dbReference>
<reference evidence="5 6" key="1">
    <citation type="submission" date="2019-02" db="EMBL/GenBank/DDBJ databases">
        <title>Deep-cultivation of Planctomycetes and their phenomic and genomic characterization uncovers novel biology.</title>
        <authorList>
            <person name="Wiegand S."/>
            <person name="Jogler M."/>
            <person name="Boedeker C."/>
            <person name="Pinto D."/>
            <person name="Vollmers J."/>
            <person name="Rivas-Marin E."/>
            <person name="Kohn T."/>
            <person name="Peeters S.H."/>
            <person name="Heuer A."/>
            <person name="Rast P."/>
            <person name="Oberbeckmann S."/>
            <person name="Bunk B."/>
            <person name="Jeske O."/>
            <person name="Meyerdierks A."/>
            <person name="Storesund J.E."/>
            <person name="Kallscheuer N."/>
            <person name="Luecker S."/>
            <person name="Lage O.M."/>
            <person name="Pohl T."/>
            <person name="Merkel B.J."/>
            <person name="Hornburger P."/>
            <person name="Mueller R.-W."/>
            <person name="Bruemmer F."/>
            <person name="Labrenz M."/>
            <person name="Spormann A.M."/>
            <person name="Op Den Camp H."/>
            <person name="Overmann J."/>
            <person name="Amann R."/>
            <person name="Jetten M.S.M."/>
            <person name="Mascher T."/>
            <person name="Medema M.H."/>
            <person name="Devos D.P."/>
            <person name="Kaster A.-K."/>
            <person name="Ovreas L."/>
            <person name="Rohde M."/>
            <person name="Galperin M.Y."/>
            <person name="Jogler C."/>
        </authorList>
    </citation>
    <scope>NUCLEOTIDE SEQUENCE [LARGE SCALE GENOMIC DNA]</scope>
    <source>
        <strain evidence="5 6">Q31b</strain>
    </source>
</reference>
<dbReference type="SUPFAM" id="SSF55781">
    <property type="entry name" value="GAF domain-like"/>
    <property type="match status" value="1"/>
</dbReference>
<organism evidence="5 6">
    <name type="scientific">Novipirellula aureliae</name>
    <dbReference type="NCBI Taxonomy" id="2527966"/>
    <lineage>
        <taxon>Bacteria</taxon>
        <taxon>Pseudomonadati</taxon>
        <taxon>Planctomycetota</taxon>
        <taxon>Planctomycetia</taxon>
        <taxon>Pirellulales</taxon>
        <taxon>Pirellulaceae</taxon>
        <taxon>Novipirellula</taxon>
    </lineage>
</organism>
<keyword evidence="2" id="KW-0175">Coiled coil</keyword>
<dbReference type="RefSeq" id="WP_146598373.1">
    <property type="nucleotide sequence ID" value="NZ_SJPY01000001.1"/>
</dbReference>
<evidence type="ECO:0000313" key="5">
    <source>
        <dbReference type="EMBL" id="TWU45718.1"/>
    </source>
</evidence>
<evidence type="ECO:0000256" key="3">
    <source>
        <dbReference type="SAM" id="MobiDB-lite"/>
    </source>
</evidence>
<dbReference type="Gene3D" id="3.60.40.10">
    <property type="entry name" value="PPM-type phosphatase domain"/>
    <property type="match status" value="1"/>
</dbReference>
<dbReference type="Gene3D" id="3.30.450.40">
    <property type="match status" value="1"/>
</dbReference>
<gene>
    <name evidence="5" type="ORF">Q31b_08940</name>
</gene>
<dbReference type="InterPro" id="IPR052016">
    <property type="entry name" value="Bact_Sigma-Reg"/>
</dbReference>